<dbReference type="GO" id="GO:0016020">
    <property type="term" value="C:membrane"/>
    <property type="evidence" value="ECO:0007669"/>
    <property type="project" value="UniProtKB-UniRule"/>
</dbReference>
<dbReference type="PROSITE" id="PS51123">
    <property type="entry name" value="OMPA_2"/>
    <property type="match status" value="1"/>
</dbReference>
<dbReference type="InterPro" id="IPR006665">
    <property type="entry name" value="OmpA-like"/>
</dbReference>
<dbReference type="SUPFAM" id="SSF103088">
    <property type="entry name" value="OmpA-like"/>
    <property type="match status" value="1"/>
</dbReference>
<reference evidence="3 4" key="1">
    <citation type="submission" date="2019-07" db="EMBL/GenBank/DDBJ databases">
        <title>Whole genome shotgun sequence of Acetobacter nitrogenifigens NBRC 105050.</title>
        <authorList>
            <person name="Hosoyama A."/>
            <person name="Uohara A."/>
            <person name="Ohji S."/>
            <person name="Ichikawa N."/>
        </authorList>
    </citation>
    <scope>NUCLEOTIDE SEQUENCE [LARGE SCALE GENOMIC DNA]</scope>
    <source>
        <strain evidence="3 4">NBRC 105050</strain>
    </source>
</reference>
<evidence type="ECO:0000313" key="3">
    <source>
        <dbReference type="EMBL" id="GEN59220.1"/>
    </source>
</evidence>
<keyword evidence="1" id="KW-0472">Membrane</keyword>
<keyword evidence="4" id="KW-1185">Reference proteome</keyword>
<dbReference type="Gene3D" id="3.30.1330.60">
    <property type="entry name" value="OmpA-like domain"/>
    <property type="match status" value="1"/>
</dbReference>
<dbReference type="Proteomes" id="UP000321635">
    <property type="component" value="Unassembled WGS sequence"/>
</dbReference>
<name>A0A511X8D7_9PROT</name>
<comment type="caution">
    <text evidence="3">The sequence shown here is derived from an EMBL/GenBank/DDBJ whole genome shotgun (WGS) entry which is preliminary data.</text>
</comment>
<accession>A0A511X8D7</accession>
<organism evidence="3 4">
    <name type="scientific">Acetobacter nitrogenifigens DSM 23921 = NBRC 105050</name>
    <dbReference type="NCBI Taxonomy" id="1120919"/>
    <lineage>
        <taxon>Bacteria</taxon>
        <taxon>Pseudomonadati</taxon>
        <taxon>Pseudomonadota</taxon>
        <taxon>Alphaproteobacteria</taxon>
        <taxon>Acetobacterales</taxon>
        <taxon>Acetobacteraceae</taxon>
        <taxon>Acetobacter</taxon>
    </lineage>
</organism>
<dbReference type="EMBL" id="BJYF01000005">
    <property type="protein sequence ID" value="GEN59220.1"/>
    <property type="molecule type" value="Genomic_DNA"/>
</dbReference>
<evidence type="ECO:0000313" key="4">
    <source>
        <dbReference type="Proteomes" id="UP000321635"/>
    </source>
</evidence>
<dbReference type="AlphaFoldDB" id="A0A511X8D7"/>
<gene>
    <name evidence="3" type="ORF">ANI02nite_11040</name>
</gene>
<dbReference type="InterPro" id="IPR036737">
    <property type="entry name" value="OmpA-like_sf"/>
</dbReference>
<dbReference type="STRING" id="1120919.GCA_000429165_01865"/>
<protein>
    <recommendedName>
        <fullName evidence="2">OmpA-like domain-containing protein</fullName>
    </recommendedName>
</protein>
<evidence type="ECO:0000256" key="1">
    <source>
        <dbReference type="PROSITE-ProRule" id="PRU00473"/>
    </source>
</evidence>
<feature type="domain" description="OmpA-like" evidence="2">
    <location>
        <begin position="1"/>
        <end position="76"/>
    </location>
</feature>
<evidence type="ECO:0000259" key="2">
    <source>
        <dbReference type="PROSITE" id="PS51123"/>
    </source>
</evidence>
<sequence>MAAKYPQADVRVEGYARANGDLSADSALAIDRAKLVAQQLSDDGVAASRISQHPRAPSNADGTVGARRVEIEFVSH</sequence>
<proteinExistence type="predicted"/>